<dbReference type="Proteomes" id="UP000190092">
    <property type="component" value="Unassembled WGS sequence"/>
</dbReference>
<dbReference type="RefSeq" id="WP_085936643.1">
    <property type="nucleotide sequence ID" value="NZ_FUWJ01000009.1"/>
</dbReference>
<organism evidence="4 5">
    <name type="scientific">Enhydrobacter aerosaccus</name>
    <dbReference type="NCBI Taxonomy" id="225324"/>
    <lineage>
        <taxon>Bacteria</taxon>
        <taxon>Pseudomonadati</taxon>
        <taxon>Pseudomonadota</taxon>
        <taxon>Alphaproteobacteria</taxon>
        <taxon>Hyphomicrobiales</taxon>
        <taxon>Enhydrobacter</taxon>
    </lineage>
</organism>
<keyword evidence="2" id="KW-0732">Signal</keyword>
<dbReference type="InterPro" id="IPR011042">
    <property type="entry name" value="6-blade_b-propeller_TolB-like"/>
</dbReference>
<gene>
    <name evidence="4" type="ORF">SAMN02745126_04886</name>
</gene>
<keyword evidence="5" id="KW-1185">Reference proteome</keyword>
<evidence type="ECO:0000259" key="3">
    <source>
        <dbReference type="Pfam" id="PF13360"/>
    </source>
</evidence>
<feature type="domain" description="Pyrrolo-quinoline quinone repeat" evidence="3">
    <location>
        <begin position="229"/>
        <end position="358"/>
    </location>
</feature>
<dbReference type="Gene3D" id="2.120.10.30">
    <property type="entry name" value="TolB, C-terminal domain"/>
    <property type="match status" value="1"/>
</dbReference>
<name>A0A1T4SPI2_9HYPH</name>
<dbReference type="Pfam" id="PF13360">
    <property type="entry name" value="PQQ_2"/>
    <property type="match status" value="1"/>
</dbReference>
<dbReference type="EMBL" id="FUWJ01000009">
    <property type="protein sequence ID" value="SKA30115.1"/>
    <property type="molecule type" value="Genomic_DNA"/>
</dbReference>
<feature type="signal peptide" evidence="2">
    <location>
        <begin position="1"/>
        <end position="27"/>
    </location>
</feature>
<proteinExistence type="predicted"/>
<dbReference type="STRING" id="225324.SAMN02745126_04886"/>
<dbReference type="InterPro" id="IPR050952">
    <property type="entry name" value="TRIM-NHL_E3_ligases"/>
</dbReference>
<dbReference type="InterPro" id="IPR002372">
    <property type="entry name" value="PQQ_rpt_dom"/>
</dbReference>
<feature type="chain" id="PRO_5010548812" evidence="2">
    <location>
        <begin position="28"/>
        <end position="387"/>
    </location>
</feature>
<evidence type="ECO:0000256" key="1">
    <source>
        <dbReference type="SAM" id="MobiDB-lite"/>
    </source>
</evidence>
<dbReference type="OrthoDB" id="264813at2"/>
<evidence type="ECO:0000313" key="5">
    <source>
        <dbReference type="Proteomes" id="UP000190092"/>
    </source>
</evidence>
<protein>
    <submittedName>
        <fullName evidence="4">PQQ-like domain-containing protein</fullName>
    </submittedName>
</protein>
<evidence type="ECO:0000256" key="2">
    <source>
        <dbReference type="SAM" id="SignalP"/>
    </source>
</evidence>
<dbReference type="SUPFAM" id="SSF63829">
    <property type="entry name" value="Calcium-dependent phosphotriesterase"/>
    <property type="match status" value="1"/>
</dbReference>
<dbReference type="AlphaFoldDB" id="A0A1T4SPI2"/>
<sequence length="387" mass="43080">MPLCPFARTVACIAVLSALCVPLGAGFADPLRQSKKPVKEDPGTAVTVTPEMLGAGAVSSGVDLPPPPPATGTREQPVASWGKPLPYPIVIADRRNNRLIEITPDKRIVWEFPSPDLHIYRGNDDVFFSPDGKSLMVNEEDNYDIHIVDYARREITFNYGMPDRKGRALTQFDFPDDAHLLRDGSIVVADIRNCRILFIDTDKSEVTRQWGKAGHCRHDPPHAFIYPNGVTPLEGGDFLVTEIPDSWITRLTADGKVVWSLRAPHVQYPSDAYPTRDGQVIVADYVKPGGVVIFDPRTGKVTWEYRVKSGDKMLDHPSLALELPTGDIVLNDDERHRVLVIDRQTKEIIWQYGTTDQAGHGPGELFYPDGFDIDVFHDWKAALGPRP</sequence>
<reference evidence="5" key="1">
    <citation type="submission" date="2017-02" db="EMBL/GenBank/DDBJ databases">
        <authorList>
            <person name="Varghese N."/>
            <person name="Submissions S."/>
        </authorList>
    </citation>
    <scope>NUCLEOTIDE SEQUENCE [LARGE SCALE GENOMIC DNA]</scope>
    <source>
        <strain evidence="5">ATCC 27094</strain>
    </source>
</reference>
<feature type="region of interest" description="Disordered" evidence="1">
    <location>
        <begin position="57"/>
        <end position="79"/>
    </location>
</feature>
<evidence type="ECO:0000313" key="4">
    <source>
        <dbReference type="EMBL" id="SKA30115.1"/>
    </source>
</evidence>
<accession>A0A1T4SPI2</accession>
<dbReference type="PANTHER" id="PTHR24104">
    <property type="entry name" value="E3 UBIQUITIN-PROTEIN LIGASE NHLRC1-RELATED"/>
    <property type="match status" value="1"/>
</dbReference>